<accession>A0ABQ5P9G0</accession>
<gene>
    <name evidence="1" type="ORF">SYYSPA8_32530</name>
</gene>
<dbReference type="RefSeq" id="WP_323451080.1">
    <property type="nucleotide sequence ID" value="NZ_BSBI01000018.1"/>
</dbReference>
<name>A0ABQ5P9G0_9ACTN</name>
<evidence type="ECO:0000313" key="1">
    <source>
        <dbReference type="EMBL" id="GLF99125.1"/>
    </source>
</evidence>
<dbReference type="EMBL" id="BSBI01000018">
    <property type="protein sequence ID" value="GLF99125.1"/>
    <property type="molecule type" value="Genomic_DNA"/>
</dbReference>
<protein>
    <submittedName>
        <fullName evidence="1">Twin-arginine translocation signal domain-containing protein</fullName>
    </submittedName>
</protein>
<dbReference type="InterPro" id="IPR011990">
    <property type="entry name" value="TPR-like_helical_dom_sf"/>
</dbReference>
<comment type="caution">
    <text evidence="1">The sequence shown here is derived from an EMBL/GenBank/DDBJ whole genome shotgun (WGS) entry which is preliminary data.</text>
</comment>
<proteinExistence type="predicted"/>
<keyword evidence="2" id="KW-1185">Reference proteome</keyword>
<dbReference type="Proteomes" id="UP001291653">
    <property type="component" value="Unassembled WGS sequence"/>
</dbReference>
<organism evidence="1 2">
    <name type="scientific">Streptomyces yaizuensis</name>
    <dbReference type="NCBI Taxonomy" id="2989713"/>
    <lineage>
        <taxon>Bacteria</taxon>
        <taxon>Bacillati</taxon>
        <taxon>Actinomycetota</taxon>
        <taxon>Actinomycetes</taxon>
        <taxon>Kitasatosporales</taxon>
        <taxon>Streptomycetaceae</taxon>
        <taxon>Streptomyces</taxon>
    </lineage>
</organism>
<dbReference type="Gene3D" id="1.25.40.10">
    <property type="entry name" value="Tetratricopeptide repeat domain"/>
    <property type="match status" value="1"/>
</dbReference>
<dbReference type="SUPFAM" id="SSF48452">
    <property type="entry name" value="TPR-like"/>
    <property type="match status" value="1"/>
</dbReference>
<reference evidence="1 2" key="1">
    <citation type="submission" date="2022-10" db="EMBL/GenBank/DDBJ databases">
        <title>Draft genome sequence of Streptomyces sp. YSPA8.</title>
        <authorList>
            <person name="Moriuchi R."/>
            <person name="Dohra H."/>
            <person name="Yamamura H."/>
            <person name="Kodani S."/>
        </authorList>
    </citation>
    <scope>NUCLEOTIDE SEQUENCE [LARGE SCALE GENOMIC DNA]</scope>
    <source>
        <strain evidence="1 2">YSPA8</strain>
    </source>
</reference>
<sequence>MNRQPNGPLRELIRESGLSYEEVAREVRAVAAESGDSTIHTSKSNVAYWVRGTPPRAQTAQYLREALARRLGRSVSSGDIGLTVLDDDSAPVDLGLTVEGDPVETLRRLGRADIERRSFLTTAAYSVAAAALPLGAADDAHARTRRALRGGVAGEQEIRAVQDMVAMFTAIDERHGGQHGRSAVVQYLTSDVAGLCRARFRTARQHDDMLSVAASLAYLAGWKAYDAGETGLAQRYYLQAYALTTEAGDLPHQAFNLRILAHHGMLSGRPDHVLQLADAALARARGRVDPVTESVFVICRARALAAEGRYGTALAEADRARALAERPGTADAMTGWASMWGAASATVASHTAKLHERVGDHPRAERHYARARQRYGGTEHRRIASLSAAAEGHAQCRQGRIEAACATWGQALDGMAGIRSARTVKAVGAMRSALAPLAARGARPARELDERARLWLRAST</sequence>
<evidence type="ECO:0000313" key="2">
    <source>
        <dbReference type="Proteomes" id="UP001291653"/>
    </source>
</evidence>